<keyword evidence="4" id="KW-1185">Reference proteome</keyword>
<comment type="caution">
    <text evidence="3">The sequence shown here is derived from an EMBL/GenBank/DDBJ whole genome shotgun (WGS) entry which is preliminary data.</text>
</comment>
<evidence type="ECO:0000256" key="1">
    <source>
        <dbReference type="SAM" id="MobiDB-lite"/>
    </source>
</evidence>
<name>A0ABD3B6R4_9GENT</name>
<evidence type="ECO:0000259" key="2">
    <source>
        <dbReference type="Pfam" id="PF26631"/>
    </source>
</evidence>
<feature type="compositionally biased region" description="Polar residues" evidence="1">
    <location>
        <begin position="152"/>
        <end position="165"/>
    </location>
</feature>
<gene>
    <name evidence="3" type="ORF">ACH5RR_002389</name>
</gene>
<accession>A0ABD3B6R4</accession>
<proteinExistence type="predicted"/>
<sequence length="209" mass="23631">MAINNISSNDGEQNDNNQIVKAEEDNHQIKRSLKGKSCKGCLYYTSTLANSKPQNQSPFCFGFSRSFQQVPGYSVSSEPHILEDSETLREFRYACVGYSVHLEKKDHSTEPEKREVELPFCVGLEILSTRRTVQSKHVPAHIHKVKDGEASSRPQTKQPAQIPSNGFTYRFARNAGVVAKGVKKNLFRVGNQIKTKLDNTVDPYRRRSK</sequence>
<evidence type="ECO:0000313" key="3">
    <source>
        <dbReference type="EMBL" id="KAL3539023.1"/>
    </source>
</evidence>
<feature type="region of interest" description="Disordered" evidence="1">
    <location>
        <begin position="137"/>
        <end position="165"/>
    </location>
</feature>
<evidence type="ECO:0000313" key="4">
    <source>
        <dbReference type="Proteomes" id="UP001630127"/>
    </source>
</evidence>
<feature type="domain" description="DUF8204" evidence="2">
    <location>
        <begin position="34"/>
        <end position="127"/>
    </location>
</feature>
<protein>
    <recommendedName>
        <fullName evidence="2">DUF8204 domain-containing protein</fullName>
    </recommendedName>
</protein>
<dbReference type="Proteomes" id="UP001630127">
    <property type="component" value="Unassembled WGS sequence"/>
</dbReference>
<dbReference type="InterPro" id="IPR058517">
    <property type="entry name" value="DUF8204"/>
</dbReference>
<reference evidence="3 4" key="1">
    <citation type="submission" date="2024-11" db="EMBL/GenBank/DDBJ databases">
        <title>A near-complete genome assembly of Cinchona calisaya.</title>
        <authorList>
            <person name="Lian D.C."/>
            <person name="Zhao X.W."/>
            <person name="Wei L."/>
        </authorList>
    </citation>
    <scope>NUCLEOTIDE SEQUENCE [LARGE SCALE GENOMIC DNA]</scope>
    <source>
        <tissue evidence="3">Nenye</tissue>
    </source>
</reference>
<dbReference type="AlphaFoldDB" id="A0ABD3B6R4"/>
<dbReference type="EMBL" id="JBJUIK010000001">
    <property type="protein sequence ID" value="KAL3539023.1"/>
    <property type="molecule type" value="Genomic_DNA"/>
</dbReference>
<dbReference type="Pfam" id="PF26631">
    <property type="entry name" value="DUF8204"/>
    <property type="match status" value="1"/>
</dbReference>
<organism evidence="3 4">
    <name type="scientific">Cinchona calisaya</name>
    <dbReference type="NCBI Taxonomy" id="153742"/>
    <lineage>
        <taxon>Eukaryota</taxon>
        <taxon>Viridiplantae</taxon>
        <taxon>Streptophyta</taxon>
        <taxon>Embryophyta</taxon>
        <taxon>Tracheophyta</taxon>
        <taxon>Spermatophyta</taxon>
        <taxon>Magnoliopsida</taxon>
        <taxon>eudicotyledons</taxon>
        <taxon>Gunneridae</taxon>
        <taxon>Pentapetalae</taxon>
        <taxon>asterids</taxon>
        <taxon>lamiids</taxon>
        <taxon>Gentianales</taxon>
        <taxon>Rubiaceae</taxon>
        <taxon>Cinchonoideae</taxon>
        <taxon>Cinchoneae</taxon>
        <taxon>Cinchona</taxon>
    </lineage>
</organism>
<dbReference type="PANTHER" id="PTHR34566:SF2">
    <property type="entry name" value="ALTERED INHERITANCE OF MITOCHONDRIA PROTEIN"/>
    <property type="match status" value="1"/>
</dbReference>
<dbReference type="PANTHER" id="PTHR34566">
    <property type="entry name" value="ALTERED INHERITANCE OF MITOCHONDRIA PROTEIN"/>
    <property type="match status" value="1"/>
</dbReference>